<name>A0A9Q3P620_9BASI</name>
<dbReference type="Proteomes" id="UP000765509">
    <property type="component" value="Unassembled WGS sequence"/>
</dbReference>
<accession>A0A9Q3P620</accession>
<reference evidence="1" key="1">
    <citation type="submission" date="2021-03" db="EMBL/GenBank/DDBJ databases">
        <title>Draft genome sequence of rust myrtle Austropuccinia psidii MF-1, a brazilian biotype.</title>
        <authorList>
            <person name="Quecine M.C."/>
            <person name="Pachon D.M.R."/>
            <person name="Bonatelli M.L."/>
            <person name="Correr F.H."/>
            <person name="Franceschini L.M."/>
            <person name="Leite T.F."/>
            <person name="Margarido G.R.A."/>
            <person name="Almeida C.A."/>
            <person name="Ferrarezi J.A."/>
            <person name="Labate C.A."/>
        </authorList>
    </citation>
    <scope>NUCLEOTIDE SEQUENCE</scope>
    <source>
        <strain evidence="1">MF-1</strain>
    </source>
</reference>
<dbReference type="Gene3D" id="3.40.50.300">
    <property type="entry name" value="P-loop containing nucleotide triphosphate hydrolases"/>
    <property type="match status" value="1"/>
</dbReference>
<proteinExistence type="predicted"/>
<organism evidence="1 2">
    <name type="scientific">Austropuccinia psidii MF-1</name>
    <dbReference type="NCBI Taxonomy" id="1389203"/>
    <lineage>
        <taxon>Eukaryota</taxon>
        <taxon>Fungi</taxon>
        <taxon>Dikarya</taxon>
        <taxon>Basidiomycota</taxon>
        <taxon>Pucciniomycotina</taxon>
        <taxon>Pucciniomycetes</taxon>
        <taxon>Pucciniales</taxon>
        <taxon>Sphaerophragmiaceae</taxon>
        <taxon>Austropuccinia</taxon>
    </lineage>
</organism>
<keyword evidence="2" id="KW-1185">Reference proteome</keyword>
<sequence>MIKTATSSTSHSGFLSSLTPVGLSPSPEADSFVIELVDCGPHPSSSSSLALNKASKQGLLADSKVEIKRAKKEKGALKNKGKYSKHGWQSDKEKCAAKGWHWEEHKQLEKKFLDDQYPHDAGYTKDGGKIGWTQHQRVVAMSVAARVSDKIGVRVGEAVGYLIRSEYCT</sequence>
<dbReference type="InterPro" id="IPR027417">
    <property type="entry name" value="P-loop_NTPase"/>
</dbReference>
<evidence type="ECO:0000313" key="2">
    <source>
        <dbReference type="Proteomes" id="UP000765509"/>
    </source>
</evidence>
<dbReference type="EMBL" id="AVOT02054605">
    <property type="protein sequence ID" value="MBW0549292.1"/>
    <property type="molecule type" value="Genomic_DNA"/>
</dbReference>
<protein>
    <submittedName>
        <fullName evidence="1">Uncharacterized protein</fullName>
    </submittedName>
</protein>
<dbReference type="OrthoDB" id="10253254at2759"/>
<evidence type="ECO:0000313" key="1">
    <source>
        <dbReference type="EMBL" id="MBW0549292.1"/>
    </source>
</evidence>
<gene>
    <name evidence="1" type="ORF">O181_089007</name>
</gene>
<comment type="caution">
    <text evidence="1">The sequence shown here is derived from an EMBL/GenBank/DDBJ whole genome shotgun (WGS) entry which is preliminary data.</text>
</comment>
<dbReference type="AlphaFoldDB" id="A0A9Q3P620"/>